<evidence type="ECO:0008006" key="4">
    <source>
        <dbReference type="Google" id="ProtNLM"/>
    </source>
</evidence>
<comment type="caution">
    <text evidence="2">The sequence shown here is derived from an EMBL/GenBank/DDBJ whole genome shotgun (WGS) entry which is preliminary data.</text>
</comment>
<evidence type="ECO:0000313" key="2">
    <source>
        <dbReference type="EMBL" id="KAL0253379.1"/>
    </source>
</evidence>
<feature type="region of interest" description="Disordered" evidence="1">
    <location>
        <begin position="113"/>
        <end position="134"/>
    </location>
</feature>
<accession>A0ABR3BYA4</accession>
<name>A0ABR3BYA4_9PEZI</name>
<protein>
    <recommendedName>
        <fullName evidence="4">BZIP domain-containing protein</fullName>
    </recommendedName>
</protein>
<evidence type="ECO:0000313" key="3">
    <source>
        <dbReference type="Proteomes" id="UP001430584"/>
    </source>
</evidence>
<keyword evidence="3" id="KW-1185">Reference proteome</keyword>
<reference evidence="2 3" key="1">
    <citation type="submission" date="2024-02" db="EMBL/GenBank/DDBJ databases">
        <title>De novo assembly and annotation of 12 fungi associated with fruit tree decline syndrome in Ontario, Canada.</title>
        <authorList>
            <person name="Sulman M."/>
            <person name="Ellouze W."/>
            <person name="Ilyukhin E."/>
        </authorList>
    </citation>
    <scope>NUCLEOTIDE SEQUENCE [LARGE SCALE GENOMIC DNA]</scope>
    <source>
        <strain evidence="2 3">FDS-637</strain>
    </source>
</reference>
<dbReference type="EMBL" id="JAJVCZ030000012">
    <property type="protein sequence ID" value="KAL0253379.1"/>
    <property type="molecule type" value="Genomic_DNA"/>
</dbReference>
<dbReference type="RefSeq" id="XP_066628023.1">
    <property type="nucleotide sequence ID" value="XM_066781740.1"/>
</dbReference>
<dbReference type="Proteomes" id="UP001430584">
    <property type="component" value="Unassembled WGS sequence"/>
</dbReference>
<gene>
    <name evidence="2" type="ORF">SLS55_010356</name>
</gene>
<proteinExistence type="predicted"/>
<evidence type="ECO:0000256" key="1">
    <source>
        <dbReference type="SAM" id="MobiDB-lite"/>
    </source>
</evidence>
<organism evidence="2 3">
    <name type="scientific">Diplodia seriata</name>
    <dbReference type="NCBI Taxonomy" id="420778"/>
    <lineage>
        <taxon>Eukaryota</taxon>
        <taxon>Fungi</taxon>
        <taxon>Dikarya</taxon>
        <taxon>Ascomycota</taxon>
        <taxon>Pezizomycotina</taxon>
        <taxon>Dothideomycetes</taxon>
        <taxon>Dothideomycetes incertae sedis</taxon>
        <taxon>Botryosphaeriales</taxon>
        <taxon>Botryosphaeriaceae</taxon>
        <taxon>Diplodia</taxon>
    </lineage>
</organism>
<dbReference type="GeneID" id="92014441"/>
<sequence>MFSTQASEQGGSSRSATLYGTPWYMRDPTLKRQPGNDPRVGMVAANRFTVDPSRCENCEFHEEHAHRLKWKARNMLHASQGLFNSMKLAEQRSAELLAENAELKAKLAAAEDAKEHSQRLLKEALDSRHATEDA</sequence>